<sequence length="66" mass="7195">MRTSYTVTLPEEPPAAPFPALAKELRPRSPLSPSLLISTFVGLLLNKAKDLGSRFLTGPRPPRAPR</sequence>
<comment type="caution">
    <text evidence="1">The sequence shown here is derived from an EMBL/GenBank/DDBJ whole genome shotgun (WGS) entry which is preliminary data.</text>
</comment>
<name>A0ABQ9USY4_SAGOE</name>
<evidence type="ECO:0000313" key="1">
    <source>
        <dbReference type="EMBL" id="KAK2099608.1"/>
    </source>
</evidence>
<organism evidence="1 2">
    <name type="scientific">Saguinus oedipus</name>
    <name type="common">Cotton-top tamarin</name>
    <name type="synonym">Oedipomidas oedipus</name>
    <dbReference type="NCBI Taxonomy" id="9490"/>
    <lineage>
        <taxon>Eukaryota</taxon>
        <taxon>Metazoa</taxon>
        <taxon>Chordata</taxon>
        <taxon>Craniata</taxon>
        <taxon>Vertebrata</taxon>
        <taxon>Euteleostomi</taxon>
        <taxon>Mammalia</taxon>
        <taxon>Eutheria</taxon>
        <taxon>Euarchontoglires</taxon>
        <taxon>Primates</taxon>
        <taxon>Haplorrhini</taxon>
        <taxon>Platyrrhini</taxon>
        <taxon>Cebidae</taxon>
        <taxon>Callitrichinae</taxon>
        <taxon>Saguinus</taxon>
    </lineage>
</organism>
<dbReference type="EMBL" id="JASSZA010000010">
    <property type="protein sequence ID" value="KAK2099608.1"/>
    <property type="molecule type" value="Genomic_DNA"/>
</dbReference>
<proteinExistence type="predicted"/>
<reference evidence="1 2" key="1">
    <citation type="submission" date="2023-05" db="EMBL/GenBank/DDBJ databases">
        <title>B98-5 Cell Line De Novo Hybrid Assembly: An Optical Mapping Approach.</title>
        <authorList>
            <person name="Kananen K."/>
            <person name="Auerbach J.A."/>
            <person name="Kautto E."/>
            <person name="Blachly J.S."/>
        </authorList>
    </citation>
    <scope>NUCLEOTIDE SEQUENCE [LARGE SCALE GENOMIC DNA]</scope>
    <source>
        <strain evidence="1">B95-8</strain>
        <tissue evidence="1">Cell line</tissue>
    </source>
</reference>
<evidence type="ECO:0000313" key="2">
    <source>
        <dbReference type="Proteomes" id="UP001266305"/>
    </source>
</evidence>
<gene>
    <name evidence="1" type="ORF">P7K49_020956</name>
</gene>
<dbReference type="Proteomes" id="UP001266305">
    <property type="component" value="Unassembled WGS sequence"/>
</dbReference>
<protein>
    <submittedName>
        <fullName evidence="1">Uncharacterized protein</fullName>
    </submittedName>
</protein>
<keyword evidence="2" id="KW-1185">Reference proteome</keyword>
<accession>A0ABQ9USY4</accession>